<gene>
    <name evidence="2" type="ORF">AK812_SmicGene44456</name>
</gene>
<reference evidence="2 3" key="1">
    <citation type="submission" date="2016-02" db="EMBL/GenBank/DDBJ databases">
        <title>Genome analysis of coral dinoflagellate symbionts highlights evolutionary adaptations to a symbiotic lifestyle.</title>
        <authorList>
            <person name="Aranda M."/>
            <person name="Li Y."/>
            <person name="Liew Y.J."/>
            <person name="Baumgarten S."/>
            <person name="Simakov O."/>
            <person name="Wilson M."/>
            <person name="Piel J."/>
            <person name="Ashoor H."/>
            <person name="Bougouffa S."/>
            <person name="Bajic V.B."/>
            <person name="Ryu T."/>
            <person name="Ravasi T."/>
            <person name="Bayer T."/>
            <person name="Micklem G."/>
            <person name="Kim H."/>
            <person name="Bhak J."/>
            <person name="Lajeunesse T.C."/>
            <person name="Voolstra C.R."/>
        </authorList>
    </citation>
    <scope>NUCLEOTIDE SEQUENCE [LARGE SCALE GENOMIC DNA]</scope>
    <source>
        <strain evidence="2 3">CCMP2467</strain>
    </source>
</reference>
<comment type="caution">
    <text evidence="2">The sequence shown here is derived from an EMBL/GenBank/DDBJ whole genome shotgun (WGS) entry which is preliminary data.</text>
</comment>
<keyword evidence="3" id="KW-1185">Reference proteome</keyword>
<feature type="compositionally biased region" description="Low complexity" evidence="1">
    <location>
        <begin position="85"/>
        <end position="98"/>
    </location>
</feature>
<dbReference type="Proteomes" id="UP000186817">
    <property type="component" value="Unassembled WGS sequence"/>
</dbReference>
<name>A0A1Q9BYF2_SYMMI</name>
<evidence type="ECO:0000313" key="3">
    <source>
        <dbReference type="Proteomes" id="UP000186817"/>
    </source>
</evidence>
<protein>
    <submittedName>
        <fullName evidence="2">Uncharacterized protein</fullName>
    </submittedName>
</protein>
<feature type="region of interest" description="Disordered" evidence="1">
    <location>
        <begin position="73"/>
        <end position="98"/>
    </location>
</feature>
<evidence type="ECO:0000313" key="2">
    <source>
        <dbReference type="EMBL" id="OLP75706.1"/>
    </source>
</evidence>
<organism evidence="2 3">
    <name type="scientific">Symbiodinium microadriaticum</name>
    <name type="common">Dinoflagellate</name>
    <name type="synonym">Zooxanthella microadriatica</name>
    <dbReference type="NCBI Taxonomy" id="2951"/>
    <lineage>
        <taxon>Eukaryota</taxon>
        <taxon>Sar</taxon>
        <taxon>Alveolata</taxon>
        <taxon>Dinophyceae</taxon>
        <taxon>Suessiales</taxon>
        <taxon>Symbiodiniaceae</taxon>
        <taxon>Symbiodinium</taxon>
    </lineage>
</organism>
<sequence>MLPKPEPGMALLTHKRQLRFSSGSINLNGVHMRGLRQGPGVAFGHIGCDHLVIPGPGVERQVSDGFQLISSPRRESGALFEPGPDDSQQQSPSFQQAHSGAAGLLVLHAGAS</sequence>
<dbReference type="EMBL" id="LSRX01002321">
    <property type="protein sequence ID" value="OLP75706.1"/>
    <property type="molecule type" value="Genomic_DNA"/>
</dbReference>
<dbReference type="AlphaFoldDB" id="A0A1Q9BYF2"/>
<evidence type="ECO:0000256" key="1">
    <source>
        <dbReference type="SAM" id="MobiDB-lite"/>
    </source>
</evidence>
<accession>A0A1Q9BYF2</accession>
<proteinExistence type="predicted"/>